<reference evidence="1 2" key="1">
    <citation type="submission" date="2024-05" db="EMBL/GenBank/DDBJ databases">
        <authorList>
            <person name="De Oliveira J.P."/>
            <person name="Noriler S.A."/>
            <person name="De Oliveira A.G."/>
            <person name="Sipoli D.S."/>
        </authorList>
    </citation>
    <scope>NUCLEOTIDE SEQUENCE [LARGE SCALE GENOMIC DNA]</scope>
    <source>
        <strain evidence="1 2">LABIM192</strain>
    </source>
</reference>
<feature type="non-terminal residue" evidence="1">
    <location>
        <position position="100"/>
    </location>
</feature>
<sequence length="100" mass="11223">MPDPERILMFQRVNHTLLCSSHDANIELLSVRELSNQATIHIEILNDKGVFHGAVATQLAFEQLDINFLLTHGTAEDVGHMLDICQRMARDILLPHPASL</sequence>
<comment type="caution">
    <text evidence="1">The sequence shown here is derived from an EMBL/GenBank/DDBJ whole genome shotgun (WGS) entry which is preliminary data.</text>
</comment>
<evidence type="ECO:0000313" key="2">
    <source>
        <dbReference type="Proteomes" id="UP001462502"/>
    </source>
</evidence>
<organism evidence="1 2">
    <name type="scientific">Chromobacterium phragmitis</name>
    <dbReference type="NCBI Taxonomy" id="2202141"/>
    <lineage>
        <taxon>Bacteria</taxon>
        <taxon>Pseudomonadati</taxon>
        <taxon>Pseudomonadota</taxon>
        <taxon>Betaproteobacteria</taxon>
        <taxon>Neisseriales</taxon>
        <taxon>Chromobacteriaceae</taxon>
        <taxon>Chromobacterium</taxon>
    </lineage>
</organism>
<evidence type="ECO:0000313" key="1">
    <source>
        <dbReference type="EMBL" id="MEO9382525.1"/>
    </source>
</evidence>
<dbReference type="RefSeq" id="WP_347949556.1">
    <property type="nucleotide sequence ID" value="NZ_JBDXMI010000001.1"/>
</dbReference>
<proteinExistence type="predicted"/>
<gene>
    <name evidence="1" type="ORF">ABI908_00140</name>
</gene>
<dbReference type="EMBL" id="JBDXMI010000001">
    <property type="protein sequence ID" value="MEO9382525.1"/>
    <property type="molecule type" value="Genomic_DNA"/>
</dbReference>
<name>A0ABV0IPJ1_9NEIS</name>
<accession>A0ABV0IPJ1</accession>
<keyword evidence="2" id="KW-1185">Reference proteome</keyword>
<protein>
    <submittedName>
        <fullName evidence="1">Uncharacterized protein</fullName>
    </submittedName>
</protein>
<dbReference type="Proteomes" id="UP001462502">
    <property type="component" value="Unassembled WGS sequence"/>
</dbReference>